<name>A0A562SYA7_CHIJA</name>
<protein>
    <submittedName>
        <fullName evidence="1">Uncharacterized protein</fullName>
    </submittedName>
</protein>
<evidence type="ECO:0000313" key="2">
    <source>
        <dbReference type="Proteomes" id="UP000316778"/>
    </source>
</evidence>
<evidence type="ECO:0000313" key="1">
    <source>
        <dbReference type="EMBL" id="TWI86327.1"/>
    </source>
</evidence>
<gene>
    <name evidence="1" type="ORF">LX66_3581</name>
</gene>
<organism evidence="1 2">
    <name type="scientific">Chitinophaga japonensis</name>
    <name type="common">Flexibacter japonensis</name>
    <dbReference type="NCBI Taxonomy" id="104662"/>
    <lineage>
        <taxon>Bacteria</taxon>
        <taxon>Pseudomonadati</taxon>
        <taxon>Bacteroidota</taxon>
        <taxon>Chitinophagia</taxon>
        <taxon>Chitinophagales</taxon>
        <taxon>Chitinophagaceae</taxon>
        <taxon>Chitinophaga</taxon>
    </lineage>
</organism>
<dbReference type="EMBL" id="VLLG01000004">
    <property type="protein sequence ID" value="TWI86327.1"/>
    <property type="molecule type" value="Genomic_DNA"/>
</dbReference>
<dbReference type="Proteomes" id="UP000316778">
    <property type="component" value="Unassembled WGS sequence"/>
</dbReference>
<dbReference type="AlphaFoldDB" id="A0A562SYA7"/>
<comment type="caution">
    <text evidence="1">The sequence shown here is derived from an EMBL/GenBank/DDBJ whole genome shotgun (WGS) entry which is preliminary data.</text>
</comment>
<sequence>MRPVLSLSLTHLNYNIMKSVESILPKVEKRYLRYDFSAVEVHDMSLELAAKNQEFVNVENEKKAATSQYSSRLSSIKTSIGSLSDKVANGYEIREVTCDVVYHRPKQGMKTLTRKDTGAQIEEKMTDQDWNLWNQYDEKESKIEEVPAEDEEEKPF</sequence>
<reference evidence="1 2" key="1">
    <citation type="journal article" date="2013" name="Stand. Genomic Sci.">
        <title>Genomic Encyclopedia of Type Strains, Phase I: The one thousand microbial genomes (KMG-I) project.</title>
        <authorList>
            <person name="Kyrpides N.C."/>
            <person name="Woyke T."/>
            <person name="Eisen J.A."/>
            <person name="Garrity G."/>
            <person name="Lilburn T.G."/>
            <person name="Beck B.J."/>
            <person name="Whitman W.B."/>
            <person name="Hugenholtz P."/>
            <person name="Klenk H.P."/>
        </authorList>
    </citation>
    <scope>NUCLEOTIDE SEQUENCE [LARGE SCALE GENOMIC DNA]</scope>
    <source>
        <strain evidence="1 2">DSM 13484</strain>
    </source>
</reference>
<keyword evidence="2" id="KW-1185">Reference proteome</keyword>
<accession>A0A562SYA7</accession>
<proteinExistence type="predicted"/>